<evidence type="ECO:0000313" key="2">
    <source>
        <dbReference type="EMBL" id="BAC44229.1"/>
    </source>
</evidence>
<evidence type="ECO:0000256" key="1">
    <source>
        <dbReference type="SAM" id="MobiDB-lite"/>
    </source>
</evidence>
<proteinExistence type="predicted"/>
<keyword evidence="3" id="KW-1185">Reference proteome</keyword>
<dbReference type="AlphaFoldDB" id="Q8EVX0"/>
<dbReference type="KEGG" id="mpe:MYPE4390"/>
<dbReference type="STRING" id="272633.gene:10731555"/>
<dbReference type="eggNOG" id="ENOG5032GFY">
    <property type="taxonomic scope" value="Bacteria"/>
</dbReference>
<accession>Q8EVX0</accession>
<dbReference type="RefSeq" id="WP_011077263.1">
    <property type="nucleotide sequence ID" value="NC_004432.1"/>
</dbReference>
<reference evidence="2 3" key="1">
    <citation type="journal article" date="2002" name="Nucleic Acids Res.">
        <title>The complete genomic sequence of Mycoplasma penetrans, an intracellular bacterial pathogen in humans.</title>
        <authorList>
            <person name="Sasaki Y."/>
            <person name="Ishikawa J."/>
            <person name="Yamashita A."/>
            <person name="Oshima K."/>
            <person name="Kenri T."/>
            <person name="Furuya K."/>
            <person name="Yoshino C."/>
            <person name="Horino A."/>
            <person name="Shiba T."/>
            <person name="Sasaki T."/>
            <person name="Hattori M."/>
        </authorList>
    </citation>
    <scope>NUCLEOTIDE SEQUENCE [LARGE SCALE GENOMIC DNA]</scope>
    <source>
        <strain evidence="2 3">HF-2</strain>
    </source>
</reference>
<feature type="compositionally biased region" description="Basic and acidic residues" evidence="1">
    <location>
        <begin position="87"/>
        <end position="108"/>
    </location>
</feature>
<dbReference type="Proteomes" id="UP000002522">
    <property type="component" value="Chromosome"/>
</dbReference>
<protein>
    <submittedName>
        <fullName evidence="2">Uncharacterized protein</fullName>
    </submittedName>
</protein>
<sequence length="108" mass="12769">MSEKIKIEISLATFDKIKKIYEQSKDIYEKMNLSSVDDFITYILENFSNSSIQFDKLNDQMKSLMENINLDNLNFEDLFKSIAKTSMQKDENKKEENKVEDNPEKIKN</sequence>
<feature type="region of interest" description="Disordered" evidence="1">
    <location>
        <begin position="86"/>
        <end position="108"/>
    </location>
</feature>
<organism evidence="2 3">
    <name type="scientific">Malacoplasma penetrans (strain HF-2)</name>
    <name type="common">Mycoplasma penetrans</name>
    <dbReference type="NCBI Taxonomy" id="272633"/>
    <lineage>
        <taxon>Bacteria</taxon>
        <taxon>Bacillati</taxon>
        <taxon>Mycoplasmatota</taxon>
        <taxon>Mycoplasmoidales</taxon>
        <taxon>Mycoplasmoidaceae</taxon>
        <taxon>Malacoplasma</taxon>
    </lineage>
</organism>
<dbReference type="EMBL" id="BA000026">
    <property type="protein sequence ID" value="BAC44229.1"/>
    <property type="molecule type" value="Genomic_DNA"/>
</dbReference>
<name>Q8EVX0_MALP2</name>
<dbReference type="HOGENOM" id="CLU_2194045_0_0_14"/>
<evidence type="ECO:0000313" key="3">
    <source>
        <dbReference type="Proteomes" id="UP000002522"/>
    </source>
</evidence>
<gene>
    <name evidence="2" type="ordered locus">MYPE4390</name>
</gene>
<dbReference type="InParanoid" id="Q8EVX0"/>